<dbReference type="AlphaFoldDB" id="A0A0E9UCM9"/>
<reference evidence="1" key="2">
    <citation type="journal article" date="2015" name="Fish Shellfish Immunol.">
        <title>Early steps in the European eel (Anguilla anguilla)-Vibrio vulnificus interaction in the gills: Role of the RtxA13 toxin.</title>
        <authorList>
            <person name="Callol A."/>
            <person name="Pajuelo D."/>
            <person name="Ebbesson L."/>
            <person name="Teles M."/>
            <person name="MacKenzie S."/>
            <person name="Amaro C."/>
        </authorList>
    </citation>
    <scope>NUCLEOTIDE SEQUENCE</scope>
</reference>
<reference evidence="1" key="1">
    <citation type="submission" date="2014-11" db="EMBL/GenBank/DDBJ databases">
        <authorList>
            <person name="Amaro Gonzalez C."/>
        </authorList>
    </citation>
    <scope>NUCLEOTIDE SEQUENCE</scope>
</reference>
<evidence type="ECO:0000313" key="1">
    <source>
        <dbReference type="EMBL" id="JAH63551.1"/>
    </source>
</evidence>
<dbReference type="EMBL" id="GBXM01045026">
    <property type="protein sequence ID" value="JAH63551.1"/>
    <property type="molecule type" value="Transcribed_RNA"/>
</dbReference>
<protein>
    <submittedName>
        <fullName evidence="1">Uncharacterized protein</fullName>
    </submittedName>
</protein>
<accession>A0A0E9UCM9</accession>
<sequence>MPDMPGAGCTDSTLQEFVACRFKMISGK</sequence>
<name>A0A0E9UCM9_ANGAN</name>
<organism evidence="1">
    <name type="scientific">Anguilla anguilla</name>
    <name type="common">European freshwater eel</name>
    <name type="synonym">Muraena anguilla</name>
    <dbReference type="NCBI Taxonomy" id="7936"/>
    <lineage>
        <taxon>Eukaryota</taxon>
        <taxon>Metazoa</taxon>
        <taxon>Chordata</taxon>
        <taxon>Craniata</taxon>
        <taxon>Vertebrata</taxon>
        <taxon>Euteleostomi</taxon>
        <taxon>Actinopterygii</taxon>
        <taxon>Neopterygii</taxon>
        <taxon>Teleostei</taxon>
        <taxon>Anguilliformes</taxon>
        <taxon>Anguillidae</taxon>
        <taxon>Anguilla</taxon>
    </lineage>
</organism>
<proteinExistence type="predicted"/>